<evidence type="ECO:0000313" key="1">
    <source>
        <dbReference type="Proteomes" id="UP000887565"/>
    </source>
</evidence>
<evidence type="ECO:0000313" key="2">
    <source>
        <dbReference type="WBParaSite" id="nRc.2.0.1.t37444-RA"/>
    </source>
</evidence>
<protein>
    <submittedName>
        <fullName evidence="2">Uncharacterized protein</fullName>
    </submittedName>
</protein>
<proteinExistence type="predicted"/>
<keyword evidence="1" id="KW-1185">Reference proteome</keyword>
<name>A0A915KHP8_ROMCU</name>
<dbReference type="Proteomes" id="UP000887565">
    <property type="component" value="Unplaced"/>
</dbReference>
<accession>A0A915KHP8</accession>
<dbReference type="WBParaSite" id="nRc.2.0.1.t37444-RA">
    <property type="protein sequence ID" value="nRc.2.0.1.t37444-RA"/>
    <property type="gene ID" value="nRc.2.0.1.g37444"/>
</dbReference>
<organism evidence="1 2">
    <name type="scientific">Romanomermis culicivorax</name>
    <name type="common">Nematode worm</name>
    <dbReference type="NCBI Taxonomy" id="13658"/>
    <lineage>
        <taxon>Eukaryota</taxon>
        <taxon>Metazoa</taxon>
        <taxon>Ecdysozoa</taxon>
        <taxon>Nematoda</taxon>
        <taxon>Enoplea</taxon>
        <taxon>Dorylaimia</taxon>
        <taxon>Mermithida</taxon>
        <taxon>Mermithoidea</taxon>
        <taxon>Mermithidae</taxon>
        <taxon>Romanomermis</taxon>
    </lineage>
</organism>
<reference evidence="2" key="1">
    <citation type="submission" date="2022-11" db="UniProtKB">
        <authorList>
            <consortium name="WormBaseParasite"/>
        </authorList>
    </citation>
    <scope>IDENTIFICATION</scope>
</reference>
<dbReference type="AlphaFoldDB" id="A0A915KHP8"/>
<sequence>MFVKWISTRSAGELPRIEKFYYPLNYIEKSLGKLERASDTSVADGIIPFKPYSKVKNPTIGDCASELGLTTSDFAVFIVRCLAQRYQGPHNKVGDHV</sequence>